<dbReference type="InterPro" id="IPR031673">
    <property type="entry name" value="Chs5_N"/>
</dbReference>
<dbReference type="GO" id="GO:0034044">
    <property type="term" value="C:exomer complex"/>
    <property type="evidence" value="ECO:0007669"/>
    <property type="project" value="TreeGrafter"/>
</dbReference>
<feature type="domain" description="Fibronectin type-III" evidence="1">
    <location>
        <begin position="72"/>
        <end position="155"/>
    </location>
</feature>
<gene>
    <name evidence="2" type="ORF">OH76DRAFT_1488595</name>
</gene>
<evidence type="ECO:0000259" key="1">
    <source>
        <dbReference type="PROSITE" id="PS50853"/>
    </source>
</evidence>
<dbReference type="InterPro" id="IPR031669">
    <property type="entry name" value="Fn3_2"/>
</dbReference>
<dbReference type="SUPFAM" id="SSF49265">
    <property type="entry name" value="Fibronectin type III"/>
    <property type="match status" value="1"/>
</dbReference>
<name>A0A371CQJ0_9APHY</name>
<evidence type="ECO:0000313" key="3">
    <source>
        <dbReference type="Proteomes" id="UP000256964"/>
    </source>
</evidence>
<dbReference type="GO" id="GO:0006893">
    <property type="term" value="P:Golgi to plasma membrane transport"/>
    <property type="evidence" value="ECO:0007669"/>
    <property type="project" value="TreeGrafter"/>
</dbReference>
<evidence type="ECO:0000313" key="2">
    <source>
        <dbReference type="EMBL" id="RDX42555.1"/>
    </source>
</evidence>
<sequence length="155" mass="17464">MFTVGKLDAGMAILLGERAHLIEFPSLLLPPGVSTGSIVNISVQRNMTEEKKRENDFWNLQSEILDAFGTRTPENPKLELRNITQLTSVTLEWPKLELATAKLRSLYLYLDRQRVAAIPSPLTNTSTKVSDLQLDTKYTFQLVLRTTAGVYTVLR</sequence>
<dbReference type="PANTHER" id="PTHR47351:SF1">
    <property type="entry name" value="CHITIN BIOSYNTHESIS PROTEIN CHS5"/>
    <property type="match status" value="1"/>
</dbReference>
<dbReference type="PROSITE" id="PS50853">
    <property type="entry name" value="FN3"/>
    <property type="match status" value="1"/>
</dbReference>
<keyword evidence="3" id="KW-1185">Reference proteome</keyword>
<protein>
    <recommendedName>
        <fullName evidence="1">Fibronectin type-III domain-containing protein</fullName>
    </recommendedName>
</protein>
<dbReference type="GO" id="GO:0000747">
    <property type="term" value="P:conjugation with cellular fusion"/>
    <property type="evidence" value="ECO:0007669"/>
    <property type="project" value="TreeGrafter"/>
</dbReference>
<dbReference type="InterPro" id="IPR052827">
    <property type="entry name" value="CHS_Export/Cell_Fusion_Reg"/>
</dbReference>
<dbReference type="PANTHER" id="PTHR47351">
    <property type="entry name" value="CHITIN BIOSYNTHESIS PROTEIN CHS5"/>
    <property type="match status" value="1"/>
</dbReference>
<dbReference type="Pfam" id="PF16892">
    <property type="entry name" value="CHS5_N"/>
    <property type="match status" value="1"/>
</dbReference>
<dbReference type="CDD" id="cd13945">
    <property type="entry name" value="Chs5_N"/>
    <property type="match status" value="1"/>
</dbReference>
<dbReference type="AlphaFoldDB" id="A0A371CQJ0"/>
<dbReference type="Pfam" id="PF16893">
    <property type="entry name" value="fn3_2"/>
    <property type="match status" value="1"/>
</dbReference>
<dbReference type="Gene3D" id="2.60.40.10">
    <property type="entry name" value="Immunoglobulins"/>
    <property type="match status" value="1"/>
</dbReference>
<dbReference type="InterPro" id="IPR013783">
    <property type="entry name" value="Ig-like_fold"/>
</dbReference>
<dbReference type="STRING" id="139420.A0A371CQJ0"/>
<dbReference type="Gene3D" id="6.20.120.50">
    <property type="match status" value="1"/>
</dbReference>
<dbReference type="InterPro" id="IPR003961">
    <property type="entry name" value="FN3_dom"/>
</dbReference>
<reference evidence="2 3" key="1">
    <citation type="journal article" date="2018" name="Biotechnol. Biofuels">
        <title>Integrative visual omics of the white-rot fungus Polyporus brumalis exposes the biotechnological potential of its oxidative enzymes for delignifying raw plant biomass.</title>
        <authorList>
            <person name="Miyauchi S."/>
            <person name="Rancon A."/>
            <person name="Drula E."/>
            <person name="Hage H."/>
            <person name="Chaduli D."/>
            <person name="Favel A."/>
            <person name="Grisel S."/>
            <person name="Henrissat B."/>
            <person name="Herpoel-Gimbert I."/>
            <person name="Ruiz-Duenas F.J."/>
            <person name="Chevret D."/>
            <person name="Hainaut M."/>
            <person name="Lin J."/>
            <person name="Wang M."/>
            <person name="Pangilinan J."/>
            <person name="Lipzen A."/>
            <person name="Lesage-Meessen L."/>
            <person name="Navarro D."/>
            <person name="Riley R."/>
            <person name="Grigoriev I.V."/>
            <person name="Zhou S."/>
            <person name="Raouche S."/>
            <person name="Rosso M.N."/>
        </authorList>
    </citation>
    <scope>NUCLEOTIDE SEQUENCE [LARGE SCALE GENOMIC DNA]</scope>
    <source>
        <strain evidence="2 3">BRFM 1820</strain>
    </source>
</reference>
<dbReference type="OrthoDB" id="245697at2759"/>
<dbReference type="Proteomes" id="UP000256964">
    <property type="component" value="Unassembled WGS sequence"/>
</dbReference>
<dbReference type="EMBL" id="KZ857482">
    <property type="protein sequence ID" value="RDX42555.1"/>
    <property type="molecule type" value="Genomic_DNA"/>
</dbReference>
<dbReference type="CDD" id="cd00063">
    <property type="entry name" value="FN3"/>
    <property type="match status" value="1"/>
</dbReference>
<accession>A0A371CQJ0</accession>
<dbReference type="InterPro" id="IPR036116">
    <property type="entry name" value="FN3_sf"/>
</dbReference>
<proteinExistence type="predicted"/>
<dbReference type="GO" id="GO:0046983">
    <property type="term" value="F:protein dimerization activity"/>
    <property type="evidence" value="ECO:0007669"/>
    <property type="project" value="InterPro"/>
</dbReference>
<dbReference type="GO" id="GO:0005802">
    <property type="term" value="C:trans-Golgi network"/>
    <property type="evidence" value="ECO:0007669"/>
    <property type="project" value="TreeGrafter"/>
</dbReference>
<organism evidence="2 3">
    <name type="scientific">Lentinus brumalis</name>
    <dbReference type="NCBI Taxonomy" id="2498619"/>
    <lineage>
        <taxon>Eukaryota</taxon>
        <taxon>Fungi</taxon>
        <taxon>Dikarya</taxon>
        <taxon>Basidiomycota</taxon>
        <taxon>Agaricomycotina</taxon>
        <taxon>Agaricomycetes</taxon>
        <taxon>Polyporales</taxon>
        <taxon>Polyporaceae</taxon>
        <taxon>Lentinus</taxon>
    </lineage>
</organism>